<dbReference type="SUPFAM" id="SSF82771">
    <property type="entry name" value="GIY-YIG endonuclease"/>
    <property type="match status" value="1"/>
</dbReference>
<dbReference type="AlphaFoldDB" id="A0A1E5LDF2"/>
<dbReference type="Proteomes" id="UP000095209">
    <property type="component" value="Unassembled WGS sequence"/>
</dbReference>
<proteinExistence type="predicted"/>
<accession>A0A1E5LDF2</accession>
<reference evidence="1 2" key="1">
    <citation type="submission" date="2016-08" db="EMBL/GenBank/DDBJ databases">
        <title>Genome of Bacillus solimangrovi GH2-4.</title>
        <authorList>
            <person name="Lim S."/>
            <person name="Kim B.-C."/>
        </authorList>
    </citation>
    <scope>NUCLEOTIDE SEQUENCE [LARGE SCALE GENOMIC DNA]</scope>
    <source>
        <strain evidence="1 2">GH2-4</strain>
    </source>
</reference>
<evidence type="ECO:0000313" key="2">
    <source>
        <dbReference type="Proteomes" id="UP000095209"/>
    </source>
</evidence>
<evidence type="ECO:0000313" key="1">
    <source>
        <dbReference type="EMBL" id="OEH92069.1"/>
    </source>
</evidence>
<keyword evidence="2" id="KW-1185">Reference proteome</keyword>
<dbReference type="InterPro" id="IPR035901">
    <property type="entry name" value="GIY-YIG_endonuc_sf"/>
</dbReference>
<gene>
    <name evidence="1" type="ORF">BFG57_17000</name>
</gene>
<dbReference type="RefSeq" id="WP_069717921.1">
    <property type="nucleotide sequence ID" value="NZ_MJEH01000036.1"/>
</dbReference>
<dbReference type="EMBL" id="MJEH01000036">
    <property type="protein sequence ID" value="OEH92069.1"/>
    <property type="molecule type" value="Genomic_DNA"/>
</dbReference>
<name>A0A1E5LDF2_9BACI</name>
<dbReference type="Gene3D" id="3.40.1440.10">
    <property type="entry name" value="GIY-YIG endonuclease"/>
    <property type="match status" value="1"/>
</dbReference>
<sequence>MDNNQKLKKLQYKQTHTEMGIYQIENQSNGKVLLGSSMDLKGIINRQKFELKFNNHKNKDLQNDWNILGEGNFSFEILEKIKPEEEIVTDLGDLKKYQKKLKTLEEKWFEILKPYEENGYHKIK</sequence>
<comment type="caution">
    <text evidence="1">The sequence shown here is derived from an EMBL/GenBank/DDBJ whole genome shotgun (WGS) entry which is preliminary data.</text>
</comment>
<dbReference type="OrthoDB" id="9134286at2"/>
<dbReference type="STRING" id="1305675.BFG57_17000"/>
<protein>
    <submittedName>
        <fullName evidence="1">Uncharacterized protein</fullName>
    </submittedName>
</protein>
<dbReference type="CDD" id="cd10451">
    <property type="entry name" value="GIY-YIG_LuxR_like"/>
    <property type="match status" value="1"/>
</dbReference>
<organism evidence="1 2">
    <name type="scientific">Bacillus solimangrovi</name>
    <dbReference type="NCBI Taxonomy" id="1305675"/>
    <lineage>
        <taxon>Bacteria</taxon>
        <taxon>Bacillati</taxon>
        <taxon>Bacillota</taxon>
        <taxon>Bacilli</taxon>
        <taxon>Bacillales</taxon>
        <taxon>Bacillaceae</taxon>
        <taxon>Bacillus</taxon>
    </lineage>
</organism>